<accession>A0A6V2X9S2</accession>
<evidence type="ECO:0000313" key="2">
    <source>
        <dbReference type="EMBL" id="CAE0590777.1"/>
    </source>
</evidence>
<protein>
    <recommendedName>
        <fullName evidence="4">Mono(ADP-ribosyl)transferase</fullName>
    </recommendedName>
</protein>
<feature type="compositionally biased region" description="Polar residues" evidence="1">
    <location>
        <begin position="1"/>
        <end position="31"/>
    </location>
</feature>
<dbReference type="Gene3D" id="3.90.176.10">
    <property type="entry name" value="Toxin ADP-ribosyltransferase, Chain A, domain 1"/>
    <property type="match status" value="1"/>
</dbReference>
<gene>
    <name evidence="2" type="ORF">EHUX00137_LOCUS42256</name>
    <name evidence="3" type="ORF">EHUX00137_LOCUS42257</name>
</gene>
<dbReference type="SUPFAM" id="SSF56399">
    <property type="entry name" value="ADP-ribosylation"/>
    <property type="match status" value="1"/>
</dbReference>
<proteinExistence type="predicted"/>
<dbReference type="EMBL" id="HBIR01054243">
    <property type="protein sequence ID" value="CAE0590779.1"/>
    <property type="molecule type" value="Transcribed_RNA"/>
</dbReference>
<sequence length="730" mass="80232">MGSCSSTQVMDESQEASSNGSGQTETTSPVTTDAAVVASEGPEAERKFNPGEAQEHLAVLAAANELAPALAAARREPGSVDVLRKLLLALNVTGEAAVGSIALTEGRIARATSTRSGFVRTLEECIGPRPESDWRDEWLALNVATVQHTDPQLSANEAELKARKFLVGKNLEKTDPSEFDRLISSNKPADLMRNKFERLKSKYEWQVQAGWTPEAAEAHVVLSGVTGQVLARELQAGSSRFAASSYALTDALVAAARLQGNTVPEPVYAPLFGTDLALASKDRRWQDIEKPDEYGFRGFTCAAEVNPQKPSSEMFPADGAEMRVKELGWKPLKTPAVRFVSRTKDDSGFHAVVQSSEEAFRVPPNTLCKLLAVYEPGEWEVCGVKPGCRLLEVGITYILTHGNDVSDGVTGSKLNSSVRMLSFADRSAYIRGVHELTRTLVLTMEQEWQRGDTWTARNGQQHSGCDEWAYVVGTAGAMSSEKRTETFAGKRDEGENHGLSVEQFMKRTRDDMRARAAKLKIHLEEADYLSRDEVLSLRLYTGPGYQPINEWLRNIGRLDGPLRVRLARSPGLTYSATLLHISSAIRKLARVSMPEERSRTLWRGIVGELPHTFWRADRAGLLCVTDLGLMSTSTGKDTPIKYMDGMGANVLWEIHADEEDDAGFHCGVDVSLLSQFAGEKEVLFPPLTMLQVMPKEGATEGKDGEETWRVVSEEDGAKRFKRIAVRPTFV</sequence>
<organism evidence="2">
    <name type="scientific">Emiliania huxleyi</name>
    <name type="common">Coccolithophore</name>
    <name type="synonym">Pontosphaera huxleyi</name>
    <dbReference type="NCBI Taxonomy" id="2903"/>
    <lineage>
        <taxon>Eukaryota</taxon>
        <taxon>Haptista</taxon>
        <taxon>Haptophyta</taxon>
        <taxon>Prymnesiophyceae</taxon>
        <taxon>Isochrysidales</taxon>
        <taxon>Noelaerhabdaceae</taxon>
        <taxon>Emiliania</taxon>
    </lineage>
</organism>
<evidence type="ECO:0000256" key="1">
    <source>
        <dbReference type="SAM" id="MobiDB-lite"/>
    </source>
</evidence>
<name>A0A6V2X9S2_EMIHU</name>
<evidence type="ECO:0008006" key="4">
    <source>
        <dbReference type="Google" id="ProtNLM"/>
    </source>
</evidence>
<dbReference type="EMBL" id="HBIR01054242">
    <property type="protein sequence ID" value="CAE0590777.1"/>
    <property type="molecule type" value="Transcribed_RNA"/>
</dbReference>
<feature type="region of interest" description="Disordered" evidence="1">
    <location>
        <begin position="1"/>
        <end position="48"/>
    </location>
</feature>
<dbReference type="AlphaFoldDB" id="A0A6V2X9S2"/>
<evidence type="ECO:0000313" key="3">
    <source>
        <dbReference type="EMBL" id="CAE0590779.1"/>
    </source>
</evidence>
<dbReference type="PROSITE" id="PS51996">
    <property type="entry name" value="TR_MART"/>
    <property type="match status" value="1"/>
</dbReference>
<reference evidence="2" key="1">
    <citation type="submission" date="2021-01" db="EMBL/GenBank/DDBJ databases">
        <authorList>
            <person name="Corre E."/>
            <person name="Pelletier E."/>
            <person name="Niang G."/>
            <person name="Scheremetjew M."/>
            <person name="Finn R."/>
            <person name="Kale V."/>
            <person name="Holt S."/>
            <person name="Cochrane G."/>
            <person name="Meng A."/>
            <person name="Brown T."/>
            <person name="Cohen L."/>
        </authorList>
    </citation>
    <scope>NUCLEOTIDE SEQUENCE</scope>
    <source>
        <strain evidence="2">379</strain>
    </source>
</reference>